<dbReference type="Pfam" id="PF19302">
    <property type="entry name" value="DUF5915"/>
    <property type="match status" value="1"/>
</dbReference>
<keyword evidence="9 15" id="KW-0862">Zinc</keyword>
<dbReference type="InterPro" id="IPR002300">
    <property type="entry name" value="aa-tRNA-synth_Ia"/>
</dbReference>
<evidence type="ECO:0000256" key="5">
    <source>
        <dbReference type="ARBA" id="ARBA00022490"/>
    </source>
</evidence>
<feature type="domain" description="Methionyl/Valyl/Leucyl/Isoleucyl-tRNA synthetase anticodon-binding" evidence="17">
    <location>
        <begin position="679"/>
        <end position="817"/>
    </location>
</feature>
<dbReference type="CDD" id="cd00818">
    <property type="entry name" value="IleRS_core"/>
    <property type="match status" value="1"/>
</dbReference>
<sequence>MQFVKNYQEKVNFSELEKKVLDFWDKNKIFEKSVEKNPKSRSFVFYDGPPFATGLPHYGHILGSTAKDVVPRYFTMRGYRVERVWGWDCHGLPIENLIEQELKLKGGKRGIEELGIEKFNQACRASVFRYDKEWRKVIRRVGRWVDMENSYKTLDNTYIESVWWAFGKLYDKGLIYEGRHVILYCPRCATPLSNFEIAMDNSYQDVTETSVYVKFKLVSKKSAYILAWTTTPWTLPGNVGLAVDESLDYAEVKAGDETYYLAKSRLSILPKGYKLLRTLKGKDLVGLGYEPLYNYLPIGDKKAYYVFSSDFVSMEEGTGVVHTAAIYGEDDYKAALKMDLPTVPMLDDQGRFQNFVTLVSGKFFKEANPIIIEDLKQRELLLKDEMTTHSYPFCYRCDTPLYYNAVPAWFINIQKIKPKLIKENEKINWFPGHFKHGQFKNILESSPDWNISRSRYWGSPMPVWICSKCGLKEIVGSVSEMRERAVDKSLVDKLKDLHRPYIDEILLKCKCGGEMKRIPEVFDCWIESASMPFASLHYPFENREKFEENYPAQFIAEYVGQVRAWFNVLHRISVALFEKPSFLNVVVTGVYLGTDGKKLSKSRKNYPDPALVFERYGVDSLRFYMMSTSVMRAENVIINEKDVDEVYKKVINIFWNVFSFYKLYSKSDVVKENSSDLMDKWLLSRINSTVRDVTRYMDLYDVVSSCRALQAFIDDFSTWYLRRSRERIRESLISQGIMAYSLINLSKMLAPIAPFISEVAFKELTSQESVHLSEWPSFDARKIDKKLEEEMAFVRIVSEKGHAKRREEGIKVRQPLTLLKIASSKGKLTPALLEVIKDELNVKDVKIKTQKTDLITVELDTKLNEELLLEGSAREFIRSIQSLRKVMGVSLDKFIELEYEKNNETDIMLKRFGEYVKSKAKVKAFIKGSKLRIRS</sequence>
<accession>A0A1F4VE02</accession>
<dbReference type="PANTHER" id="PTHR42780">
    <property type="entry name" value="SOLEUCYL-TRNA SYNTHETASE"/>
    <property type="match status" value="1"/>
</dbReference>
<keyword evidence="5 15" id="KW-0963">Cytoplasm</keyword>
<comment type="domain">
    <text evidence="15">IleRS has two distinct active sites: one for aminoacylation and one for editing. The misactivated valine is translocated from the active site to the editing site, which sterically excludes the correctly activated isoleucine. The single editing site contains two valyl binding pockets, one specific for each substrate (Val-AMP or Val-tRNA(Ile)).</text>
</comment>
<feature type="short sequence motif" description="'HIGH' region" evidence="15">
    <location>
        <begin position="50"/>
        <end position="60"/>
    </location>
</feature>
<dbReference type="GO" id="GO:0005737">
    <property type="term" value="C:cytoplasm"/>
    <property type="evidence" value="ECO:0007669"/>
    <property type="project" value="UniProtKB-SubCell"/>
</dbReference>
<dbReference type="PRINTS" id="PR00984">
    <property type="entry name" value="TRNASYNTHILE"/>
</dbReference>
<dbReference type="GO" id="GO:0005524">
    <property type="term" value="F:ATP binding"/>
    <property type="evidence" value="ECO:0007669"/>
    <property type="project" value="UniProtKB-UniRule"/>
</dbReference>
<keyword evidence="6 15" id="KW-0436">Ligase</keyword>
<dbReference type="NCBIfam" id="TIGR00392">
    <property type="entry name" value="ileS"/>
    <property type="match status" value="1"/>
</dbReference>
<dbReference type="GO" id="GO:0002161">
    <property type="term" value="F:aminoacyl-tRNA deacylase activity"/>
    <property type="evidence" value="ECO:0007669"/>
    <property type="project" value="InterPro"/>
</dbReference>
<evidence type="ECO:0000256" key="12">
    <source>
        <dbReference type="ARBA" id="ARBA00023146"/>
    </source>
</evidence>
<dbReference type="Pfam" id="PF08264">
    <property type="entry name" value="Anticodon_1"/>
    <property type="match status" value="1"/>
</dbReference>
<dbReference type="InterPro" id="IPR023586">
    <property type="entry name" value="Ile-tRNA-ligase_type2"/>
</dbReference>
<evidence type="ECO:0000256" key="4">
    <source>
        <dbReference type="ARBA" id="ARBA00011245"/>
    </source>
</evidence>
<gene>
    <name evidence="15" type="primary">ileS</name>
    <name evidence="18" type="ORF">A3A78_02995</name>
</gene>
<evidence type="ECO:0000256" key="1">
    <source>
        <dbReference type="ARBA" id="ARBA00001947"/>
    </source>
</evidence>
<dbReference type="InterPro" id="IPR009008">
    <property type="entry name" value="Val/Leu/Ile-tRNA-synth_edit"/>
</dbReference>
<dbReference type="HAMAP" id="MF_02003">
    <property type="entry name" value="Ile_tRNA_synth_type2"/>
    <property type="match status" value="1"/>
</dbReference>
<dbReference type="Proteomes" id="UP000176504">
    <property type="component" value="Unassembled WGS sequence"/>
</dbReference>
<dbReference type="GO" id="GO:0006428">
    <property type="term" value="P:isoleucyl-tRNA aminoacylation"/>
    <property type="evidence" value="ECO:0007669"/>
    <property type="project" value="UniProtKB-UniRule"/>
</dbReference>
<evidence type="ECO:0000256" key="2">
    <source>
        <dbReference type="ARBA" id="ARBA00004496"/>
    </source>
</evidence>
<dbReference type="AlphaFoldDB" id="A0A1F4VE02"/>
<reference evidence="18 19" key="1">
    <citation type="journal article" date="2016" name="Nat. Commun.">
        <title>Thousands of microbial genomes shed light on interconnected biogeochemical processes in an aquifer system.</title>
        <authorList>
            <person name="Anantharaman K."/>
            <person name="Brown C.T."/>
            <person name="Hug L.A."/>
            <person name="Sharon I."/>
            <person name="Castelle C.J."/>
            <person name="Probst A.J."/>
            <person name="Thomas B.C."/>
            <person name="Singh A."/>
            <person name="Wilkins M.J."/>
            <person name="Karaoz U."/>
            <person name="Brodie E.L."/>
            <person name="Williams K.H."/>
            <person name="Hubbard S.S."/>
            <person name="Banfield J.F."/>
        </authorList>
    </citation>
    <scope>NUCLEOTIDE SEQUENCE [LARGE SCALE GENOMIC DNA]</scope>
</reference>
<dbReference type="Pfam" id="PF00133">
    <property type="entry name" value="tRNA-synt_1"/>
    <property type="match status" value="1"/>
</dbReference>
<comment type="function">
    <text evidence="13 15">Catalyzes the attachment of isoleucine to tRNA(Ile). As IleRS can inadvertently accommodate and process structurally similar amino acids such as valine, to avoid such errors it has two additional distinct tRNA(Ile)-dependent editing activities. One activity is designated as 'pretransfer' editing and involves the hydrolysis of activated Val-AMP. The other activity is designated 'posttransfer' editing and involves deacylation of mischarged Val-tRNA(Ile).</text>
</comment>
<evidence type="ECO:0000256" key="13">
    <source>
        <dbReference type="ARBA" id="ARBA00025217"/>
    </source>
</evidence>
<keyword evidence="10 15" id="KW-0067">ATP-binding</keyword>
<evidence type="ECO:0000256" key="3">
    <source>
        <dbReference type="ARBA" id="ARBA00007078"/>
    </source>
</evidence>
<comment type="catalytic activity">
    <reaction evidence="14 15">
        <text>tRNA(Ile) + L-isoleucine + ATP = L-isoleucyl-tRNA(Ile) + AMP + diphosphate</text>
        <dbReference type="Rhea" id="RHEA:11060"/>
        <dbReference type="Rhea" id="RHEA-COMP:9666"/>
        <dbReference type="Rhea" id="RHEA-COMP:9695"/>
        <dbReference type="ChEBI" id="CHEBI:30616"/>
        <dbReference type="ChEBI" id="CHEBI:33019"/>
        <dbReference type="ChEBI" id="CHEBI:58045"/>
        <dbReference type="ChEBI" id="CHEBI:78442"/>
        <dbReference type="ChEBI" id="CHEBI:78528"/>
        <dbReference type="ChEBI" id="CHEBI:456215"/>
        <dbReference type="EC" id="6.1.1.5"/>
    </reaction>
</comment>
<dbReference type="EMBL" id="MEVI01000003">
    <property type="protein sequence ID" value="OGC54923.1"/>
    <property type="molecule type" value="Genomic_DNA"/>
</dbReference>
<keyword evidence="11 15" id="KW-0648">Protein biosynthesis</keyword>
<dbReference type="GO" id="GO:0008270">
    <property type="term" value="F:zinc ion binding"/>
    <property type="evidence" value="ECO:0007669"/>
    <property type="project" value="UniProtKB-UniRule"/>
</dbReference>
<dbReference type="InterPro" id="IPR002301">
    <property type="entry name" value="Ile-tRNA-ligase"/>
</dbReference>
<dbReference type="SUPFAM" id="SSF50677">
    <property type="entry name" value="ValRS/IleRS/LeuRS editing domain"/>
    <property type="match status" value="1"/>
</dbReference>
<organism evidence="18 19">
    <name type="scientific">candidate division WWE3 bacterium RIFCSPLOWO2_01_FULL_41_18</name>
    <dbReference type="NCBI Taxonomy" id="1802625"/>
    <lineage>
        <taxon>Bacteria</taxon>
        <taxon>Katanobacteria</taxon>
    </lineage>
</organism>
<keyword evidence="12 15" id="KW-0030">Aminoacyl-tRNA synthetase</keyword>
<feature type="short sequence motif" description="'KMSKS' region" evidence="15">
    <location>
        <begin position="598"/>
        <end position="602"/>
    </location>
</feature>
<evidence type="ECO:0000256" key="15">
    <source>
        <dbReference type="HAMAP-Rule" id="MF_02003"/>
    </source>
</evidence>
<protein>
    <recommendedName>
        <fullName evidence="15">Isoleucine--tRNA ligase</fullName>
        <ecNumber evidence="15">6.1.1.5</ecNumber>
    </recommendedName>
    <alternativeName>
        <fullName evidence="15">Isoleucyl-tRNA synthetase</fullName>
        <shortName evidence="15">IleRS</shortName>
    </alternativeName>
</protein>
<dbReference type="GO" id="GO:0004822">
    <property type="term" value="F:isoleucine-tRNA ligase activity"/>
    <property type="evidence" value="ECO:0007669"/>
    <property type="project" value="UniProtKB-UniRule"/>
</dbReference>
<comment type="subcellular location">
    <subcellularLocation>
        <location evidence="2 15">Cytoplasm</location>
    </subcellularLocation>
</comment>
<dbReference type="SUPFAM" id="SSF52374">
    <property type="entry name" value="Nucleotidylyl transferase"/>
    <property type="match status" value="1"/>
</dbReference>
<feature type="binding site" evidence="15">
    <location>
        <position position="601"/>
    </location>
    <ligand>
        <name>ATP</name>
        <dbReference type="ChEBI" id="CHEBI:30616"/>
    </ligand>
</feature>
<evidence type="ECO:0000313" key="19">
    <source>
        <dbReference type="Proteomes" id="UP000176504"/>
    </source>
</evidence>
<comment type="similarity">
    <text evidence="3 15">Belongs to the class-I aminoacyl-tRNA synthetase family. IleS type 2 subfamily.</text>
</comment>
<feature type="domain" description="Aminoacyl-tRNA synthetase class Ia" evidence="16">
    <location>
        <begin position="20"/>
        <end position="636"/>
    </location>
</feature>
<name>A0A1F4VE02_UNCKA</name>
<dbReference type="Gene3D" id="3.90.740.10">
    <property type="entry name" value="Valyl/Leucyl/Isoleucyl-tRNA synthetase, editing domain"/>
    <property type="match status" value="1"/>
</dbReference>
<evidence type="ECO:0000256" key="11">
    <source>
        <dbReference type="ARBA" id="ARBA00022917"/>
    </source>
</evidence>
<evidence type="ECO:0000256" key="10">
    <source>
        <dbReference type="ARBA" id="ARBA00022840"/>
    </source>
</evidence>
<dbReference type="InterPro" id="IPR014729">
    <property type="entry name" value="Rossmann-like_a/b/a_fold"/>
</dbReference>
<dbReference type="Gene3D" id="3.40.50.620">
    <property type="entry name" value="HUPs"/>
    <property type="match status" value="2"/>
</dbReference>
<evidence type="ECO:0000256" key="9">
    <source>
        <dbReference type="ARBA" id="ARBA00022833"/>
    </source>
</evidence>
<keyword evidence="8 15" id="KW-0547">Nucleotide-binding</keyword>
<dbReference type="SUPFAM" id="SSF47323">
    <property type="entry name" value="Anticodon-binding domain of a subclass of class I aminoacyl-tRNA synthetases"/>
    <property type="match status" value="1"/>
</dbReference>
<evidence type="ECO:0000259" key="16">
    <source>
        <dbReference type="Pfam" id="PF00133"/>
    </source>
</evidence>
<dbReference type="EC" id="6.1.1.5" evidence="15"/>
<proteinExistence type="inferred from homology"/>
<dbReference type="InterPro" id="IPR009080">
    <property type="entry name" value="tRNAsynth_Ia_anticodon-bd"/>
</dbReference>
<dbReference type="PANTHER" id="PTHR42780:SF1">
    <property type="entry name" value="ISOLEUCINE--TRNA LIGASE, CYTOPLASMIC"/>
    <property type="match status" value="1"/>
</dbReference>
<dbReference type="InterPro" id="IPR001412">
    <property type="entry name" value="aa-tRNA-synth_I_CS"/>
</dbReference>
<evidence type="ECO:0000256" key="7">
    <source>
        <dbReference type="ARBA" id="ARBA00022723"/>
    </source>
</evidence>
<evidence type="ECO:0000313" key="18">
    <source>
        <dbReference type="EMBL" id="OGC54923.1"/>
    </source>
</evidence>
<dbReference type="Gene3D" id="1.10.730.10">
    <property type="entry name" value="Isoleucyl-tRNA Synthetase, Domain 1"/>
    <property type="match status" value="1"/>
</dbReference>
<comment type="cofactor">
    <cofactor evidence="1 15">
        <name>Zn(2+)</name>
        <dbReference type="ChEBI" id="CHEBI:29105"/>
    </cofactor>
</comment>
<dbReference type="PROSITE" id="PS00178">
    <property type="entry name" value="AA_TRNA_LIGASE_I"/>
    <property type="match status" value="1"/>
</dbReference>
<evidence type="ECO:0000256" key="6">
    <source>
        <dbReference type="ARBA" id="ARBA00022598"/>
    </source>
</evidence>
<comment type="caution">
    <text evidence="18">The sequence shown here is derived from an EMBL/GenBank/DDBJ whole genome shotgun (WGS) entry which is preliminary data.</text>
</comment>
<evidence type="ECO:0000256" key="14">
    <source>
        <dbReference type="ARBA" id="ARBA00048359"/>
    </source>
</evidence>
<dbReference type="FunFam" id="3.40.50.620:FF:000063">
    <property type="entry name" value="Isoleucine--tRNA ligase"/>
    <property type="match status" value="1"/>
</dbReference>
<evidence type="ECO:0000259" key="17">
    <source>
        <dbReference type="Pfam" id="PF08264"/>
    </source>
</evidence>
<evidence type="ECO:0000256" key="8">
    <source>
        <dbReference type="ARBA" id="ARBA00022741"/>
    </source>
</evidence>
<dbReference type="InterPro" id="IPR013155">
    <property type="entry name" value="M/V/L/I-tRNA-synth_anticd-bd"/>
</dbReference>
<comment type="subunit">
    <text evidence="4 15">Monomer.</text>
</comment>
<keyword evidence="7 15" id="KW-0479">Metal-binding</keyword>